<dbReference type="PROSITE" id="PS00097">
    <property type="entry name" value="CARBAMOYLTRANSFERASE"/>
    <property type="match status" value="1"/>
</dbReference>
<evidence type="ECO:0000256" key="2">
    <source>
        <dbReference type="ARBA" id="ARBA00007805"/>
    </source>
</evidence>
<dbReference type="Gene3D" id="3.40.50.1370">
    <property type="entry name" value="Aspartate/ornithine carbamoyltransferase"/>
    <property type="match status" value="2"/>
</dbReference>
<dbReference type="InterPro" id="IPR024904">
    <property type="entry name" value="OTCase_ArgI"/>
</dbReference>
<gene>
    <name evidence="10" type="ORF">FB460_1381</name>
</gene>
<comment type="pathway">
    <text evidence="1">Amino-acid biosynthesis; L-arginine biosynthesis; L-arginine from L-ornithine and carbamoyl phosphate: step 1/3.</text>
</comment>
<feature type="domain" description="Aspartate/ornithine carbamoyltransferase Asp/Orn-binding" evidence="8">
    <location>
        <begin position="157"/>
        <end position="312"/>
    </location>
</feature>
<feature type="binding site" evidence="7">
    <location>
        <begin position="59"/>
        <end position="62"/>
    </location>
    <ligand>
        <name>carbamoyl phosphate</name>
        <dbReference type="ChEBI" id="CHEBI:58228"/>
    </ligand>
</feature>
<evidence type="ECO:0000256" key="7">
    <source>
        <dbReference type="HAMAP-Rule" id="MF_01109"/>
    </source>
</evidence>
<dbReference type="GO" id="GO:0016597">
    <property type="term" value="F:amino acid binding"/>
    <property type="evidence" value="ECO:0007669"/>
    <property type="project" value="InterPro"/>
</dbReference>
<evidence type="ECO:0000256" key="3">
    <source>
        <dbReference type="ARBA" id="ARBA00013007"/>
    </source>
</evidence>
<keyword evidence="11" id="KW-1185">Reference proteome</keyword>
<dbReference type="FunFam" id="3.40.50.1370:FF:000008">
    <property type="entry name" value="Ornithine carbamoyltransferase"/>
    <property type="match status" value="1"/>
</dbReference>
<dbReference type="SUPFAM" id="SSF53671">
    <property type="entry name" value="Aspartate/ornithine carbamoyltransferase"/>
    <property type="match status" value="1"/>
</dbReference>
<dbReference type="NCBIfam" id="TIGR00658">
    <property type="entry name" value="orni_carb_tr"/>
    <property type="match status" value="1"/>
</dbReference>
<dbReference type="NCBIfam" id="NF001986">
    <property type="entry name" value="PRK00779.1"/>
    <property type="match status" value="1"/>
</dbReference>
<feature type="domain" description="Aspartate/ornithine carbamoyltransferase carbamoyl-P binding" evidence="9">
    <location>
        <begin position="12"/>
        <end position="150"/>
    </location>
</feature>
<dbReference type="InterPro" id="IPR002292">
    <property type="entry name" value="Orn/put_carbamltrans"/>
</dbReference>
<dbReference type="EC" id="2.1.3.3" evidence="3 7"/>
<keyword evidence="5 7" id="KW-0808">Transferase</keyword>
<evidence type="ECO:0000256" key="6">
    <source>
        <dbReference type="ARBA" id="ARBA00048772"/>
    </source>
</evidence>
<dbReference type="GO" id="GO:0004585">
    <property type="term" value="F:ornithine carbamoyltransferase activity"/>
    <property type="evidence" value="ECO:0007669"/>
    <property type="project" value="UniProtKB-UniRule"/>
</dbReference>
<dbReference type="OrthoDB" id="9802587at2"/>
<dbReference type="PANTHER" id="PTHR45753">
    <property type="entry name" value="ORNITHINE CARBAMOYLTRANSFERASE, MITOCHONDRIAL"/>
    <property type="match status" value="1"/>
</dbReference>
<keyword evidence="7" id="KW-0963">Cytoplasm</keyword>
<dbReference type="Pfam" id="PF02729">
    <property type="entry name" value="OTCace_N"/>
    <property type="match status" value="1"/>
</dbReference>
<evidence type="ECO:0000259" key="9">
    <source>
        <dbReference type="Pfam" id="PF02729"/>
    </source>
</evidence>
<feature type="binding site" evidence="7">
    <location>
        <position position="301"/>
    </location>
    <ligand>
        <name>carbamoyl phosphate</name>
        <dbReference type="ChEBI" id="CHEBI:58228"/>
    </ligand>
</feature>
<evidence type="ECO:0000256" key="5">
    <source>
        <dbReference type="ARBA" id="ARBA00022679"/>
    </source>
</evidence>
<evidence type="ECO:0000313" key="10">
    <source>
        <dbReference type="EMBL" id="TQL57548.1"/>
    </source>
</evidence>
<comment type="caution">
    <text evidence="10">The sequence shown here is derived from an EMBL/GenBank/DDBJ whole genome shotgun (WGS) entry which is preliminary data.</text>
</comment>
<sequence length="317" mass="34368">MQTNITGAATPRHFLADDDLTPDELIEVLDLADRLKAEPFAERPFEGPQSLAIIFDKTSTRTRVSFTAGVAELGGFPMVIDAQGSQMGHKESIADTARVLGRQVAMVVWRTAGQERIEEMAAHAGVPVVNALTDEFHPCQILADLQTIRECHGRLRGLKLAYFGDGANNMAHSYLLGGANAGMDVVIAAPESHQPDPAVVARAVERASLTGSTLTITDNVAAAAAGADVVITDTWVSMGQEAEKEERLKIFGEFRVTSETMQAADPDAIVLHCLPAYRGVEIDAEVLDGPQSVIWDEAENRRHAQKALLVFLDRFRR</sequence>
<dbReference type="EMBL" id="VFOR01000002">
    <property type="protein sequence ID" value="TQL57548.1"/>
    <property type="molecule type" value="Genomic_DNA"/>
</dbReference>
<feature type="binding site" evidence="7">
    <location>
        <begin position="273"/>
        <end position="274"/>
    </location>
    <ligand>
        <name>carbamoyl phosphate</name>
        <dbReference type="ChEBI" id="CHEBI:58228"/>
    </ligand>
</feature>
<dbReference type="PRINTS" id="PR00100">
    <property type="entry name" value="AOTCASE"/>
</dbReference>
<feature type="binding site" evidence="7">
    <location>
        <begin position="237"/>
        <end position="238"/>
    </location>
    <ligand>
        <name>L-ornithine</name>
        <dbReference type="ChEBI" id="CHEBI:46911"/>
    </ligand>
</feature>
<dbReference type="GO" id="GO:0019240">
    <property type="term" value="P:citrulline biosynthetic process"/>
    <property type="evidence" value="ECO:0007669"/>
    <property type="project" value="TreeGrafter"/>
</dbReference>
<feature type="binding site" evidence="7">
    <location>
        <position position="86"/>
    </location>
    <ligand>
        <name>carbamoyl phosphate</name>
        <dbReference type="ChEBI" id="CHEBI:58228"/>
    </ligand>
</feature>
<organism evidence="10 11">
    <name type="scientific">Propioniferax innocua</name>
    <dbReference type="NCBI Taxonomy" id="1753"/>
    <lineage>
        <taxon>Bacteria</taxon>
        <taxon>Bacillati</taxon>
        <taxon>Actinomycetota</taxon>
        <taxon>Actinomycetes</taxon>
        <taxon>Propionibacteriales</taxon>
        <taxon>Propionibacteriaceae</taxon>
        <taxon>Propioniferax</taxon>
    </lineage>
</organism>
<dbReference type="RefSeq" id="WP_142093416.1">
    <property type="nucleotide sequence ID" value="NZ_BAAAMD010000003.1"/>
</dbReference>
<comment type="similarity">
    <text evidence="2 7">Belongs to the aspartate/ornithine carbamoyltransferase superfamily. OTCase family.</text>
</comment>
<accession>A0A542ZB38</accession>
<dbReference type="InterPro" id="IPR006131">
    <property type="entry name" value="Asp_carbamoyltransf_Asp/Orn-bd"/>
</dbReference>
<feature type="binding site" evidence="7">
    <location>
        <position position="233"/>
    </location>
    <ligand>
        <name>L-ornithine</name>
        <dbReference type="ChEBI" id="CHEBI:46911"/>
    </ligand>
</feature>
<dbReference type="InterPro" id="IPR036901">
    <property type="entry name" value="Asp/Orn_carbamoylTrfase_sf"/>
</dbReference>
<protein>
    <recommendedName>
        <fullName evidence="4 7">Ornithine carbamoyltransferase</fullName>
        <shortName evidence="7">OTCase</shortName>
        <ecNumber evidence="3 7">2.1.3.3</ecNumber>
    </recommendedName>
</protein>
<dbReference type="AlphaFoldDB" id="A0A542ZB38"/>
<comment type="subcellular location">
    <subcellularLocation>
        <location evidence="7">Cytoplasm</location>
    </subcellularLocation>
</comment>
<proteinExistence type="inferred from homology"/>
<dbReference type="GO" id="GO:0042450">
    <property type="term" value="P:L-arginine biosynthetic process via ornithine"/>
    <property type="evidence" value="ECO:0007669"/>
    <property type="project" value="UniProtKB-UniRule"/>
</dbReference>
<dbReference type="PANTHER" id="PTHR45753:SF3">
    <property type="entry name" value="ORNITHINE TRANSCARBAMYLASE, MITOCHONDRIAL"/>
    <property type="match status" value="1"/>
</dbReference>
<evidence type="ECO:0000313" key="11">
    <source>
        <dbReference type="Proteomes" id="UP000316196"/>
    </source>
</evidence>
<dbReference type="Pfam" id="PF00185">
    <property type="entry name" value="OTCace"/>
    <property type="match status" value="1"/>
</dbReference>
<dbReference type="InterPro" id="IPR006130">
    <property type="entry name" value="Asp/Orn_carbamoylTrfase"/>
</dbReference>
<evidence type="ECO:0000259" key="8">
    <source>
        <dbReference type="Pfam" id="PF00185"/>
    </source>
</evidence>
<dbReference type="GO" id="GO:0005737">
    <property type="term" value="C:cytoplasm"/>
    <property type="evidence" value="ECO:0007669"/>
    <property type="project" value="UniProtKB-SubCell"/>
</dbReference>
<name>A0A542ZB38_9ACTN</name>
<reference evidence="10 11" key="1">
    <citation type="submission" date="2019-06" db="EMBL/GenBank/DDBJ databases">
        <title>Sequencing the genomes of 1000 actinobacteria strains.</title>
        <authorList>
            <person name="Klenk H.-P."/>
        </authorList>
    </citation>
    <scope>NUCLEOTIDE SEQUENCE [LARGE SCALE GENOMIC DNA]</scope>
    <source>
        <strain evidence="10 11">DSM 8251</strain>
    </source>
</reference>
<feature type="binding site" evidence="7">
    <location>
        <position position="110"/>
    </location>
    <ligand>
        <name>carbamoyl phosphate</name>
        <dbReference type="ChEBI" id="CHEBI:58228"/>
    </ligand>
</feature>
<feature type="binding site" evidence="7">
    <location>
        <begin position="137"/>
        <end position="140"/>
    </location>
    <ligand>
        <name>carbamoyl phosphate</name>
        <dbReference type="ChEBI" id="CHEBI:58228"/>
    </ligand>
</feature>
<dbReference type="HAMAP" id="MF_01109">
    <property type="entry name" value="OTCase"/>
    <property type="match status" value="1"/>
</dbReference>
<dbReference type="InterPro" id="IPR006132">
    <property type="entry name" value="Asp/Orn_carbamoyltranf_P-bd"/>
</dbReference>
<evidence type="ECO:0000256" key="1">
    <source>
        <dbReference type="ARBA" id="ARBA00004975"/>
    </source>
</evidence>
<feature type="binding site" evidence="7">
    <location>
        <position position="169"/>
    </location>
    <ligand>
        <name>L-ornithine</name>
        <dbReference type="ChEBI" id="CHEBI:46911"/>
    </ligand>
</feature>
<dbReference type="PRINTS" id="PR00102">
    <property type="entry name" value="OTCASE"/>
</dbReference>
<evidence type="ECO:0000256" key="4">
    <source>
        <dbReference type="ARBA" id="ARBA00016634"/>
    </source>
</evidence>
<dbReference type="Proteomes" id="UP000316196">
    <property type="component" value="Unassembled WGS sequence"/>
</dbReference>
<comment type="catalytic activity">
    <reaction evidence="6 7">
        <text>carbamoyl phosphate + L-ornithine = L-citrulline + phosphate + H(+)</text>
        <dbReference type="Rhea" id="RHEA:19513"/>
        <dbReference type="ChEBI" id="CHEBI:15378"/>
        <dbReference type="ChEBI" id="CHEBI:43474"/>
        <dbReference type="ChEBI" id="CHEBI:46911"/>
        <dbReference type="ChEBI" id="CHEBI:57743"/>
        <dbReference type="ChEBI" id="CHEBI:58228"/>
        <dbReference type="EC" id="2.1.3.3"/>
    </reaction>
</comment>